<evidence type="ECO:0000313" key="2">
    <source>
        <dbReference type="EMBL" id="ERL06253.1"/>
    </source>
</evidence>
<evidence type="ECO:0008006" key="4">
    <source>
        <dbReference type="Google" id="ProtNLM"/>
    </source>
</evidence>
<dbReference type="Proteomes" id="UP000016638">
    <property type="component" value="Unassembled WGS sequence"/>
</dbReference>
<keyword evidence="1" id="KW-0472">Membrane</keyword>
<keyword evidence="1" id="KW-1133">Transmembrane helix</keyword>
<evidence type="ECO:0000313" key="3">
    <source>
        <dbReference type="Proteomes" id="UP000016638"/>
    </source>
</evidence>
<dbReference type="EMBL" id="AWEZ01000069">
    <property type="protein sequence ID" value="ERL06253.1"/>
    <property type="molecule type" value="Genomic_DNA"/>
</dbReference>
<evidence type="ECO:0000256" key="1">
    <source>
        <dbReference type="SAM" id="Phobius"/>
    </source>
</evidence>
<dbReference type="OrthoDB" id="5019990at2"/>
<accession>U2TJ98</accession>
<keyword evidence="1" id="KW-0812">Transmembrane</keyword>
<comment type="caution">
    <text evidence="2">The sequence shown here is derived from an EMBL/GenBank/DDBJ whole genome shotgun (WGS) entry which is preliminary data.</text>
</comment>
<proteinExistence type="predicted"/>
<dbReference type="AlphaFoldDB" id="U2TJ98"/>
<sequence>MKRNPNAQPPLSAWSIALSFVLYGGIMGLCYGAIMSSLAVGLATGALAGALFTGILTLFTVLMSNKMERDMPADALYAGPANHRVGRLKTDGGYLMLTPEVLLFRAHGVNLHPNSRLEIPLRSITDCHASVRWLIVRTDSSQERFVVSQKARWVERIVAAHDAWQRTSLPGGPSEQQRVAG</sequence>
<name>U2TJ98_9ACTN</name>
<protein>
    <recommendedName>
        <fullName evidence="4">GRAM domain-containing protein</fullName>
    </recommendedName>
</protein>
<dbReference type="RefSeq" id="WP_021727309.1">
    <property type="nucleotide sequence ID" value="NZ_AWEZ01000069.1"/>
</dbReference>
<keyword evidence="3" id="KW-1185">Reference proteome</keyword>
<feature type="transmembrane region" description="Helical" evidence="1">
    <location>
        <begin position="40"/>
        <end position="62"/>
    </location>
</feature>
<dbReference type="PATRIC" id="fig|1125712.3.peg.2293"/>
<gene>
    <name evidence="2" type="ORF">HMPREF1316_0633</name>
</gene>
<feature type="transmembrane region" description="Helical" evidence="1">
    <location>
        <begin position="12"/>
        <end position="34"/>
    </location>
</feature>
<reference evidence="2 3" key="1">
    <citation type="submission" date="2013-08" db="EMBL/GenBank/DDBJ databases">
        <authorList>
            <person name="Durkin A.S."/>
            <person name="Haft D.R."/>
            <person name="McCorrison J."/>
            <person name="Torralba M."/>
            <person name="Gillis M."/>
            <person name="Haft D.H."/>
            <person name="Methe B."/>
            <person name="Sutton G."/>
            <person name="Nelson K.E."/>
        </authorList>
    </citation>
    <scope>NUCLEOTIDE SEQUENCE [LARGE SCALE GENOMIC DNA]</scope>
    <source>
        <strain evidence="2 3">F0195</strain>
    </source>
</reference>
<organism evidence="2 3">
    <name type="scientific">Olsenella profusa F0195</name>
    <dbReference type="NCBI Taxonomy" id="1125712"/>
    <lineage>
        <taxon>Bacteria</taxon>
        <taxon>Bacillati</taxon>
        <taxon>Actinomycetota</taxon>
        <taxon>Coriobacteriia</taxon>
        <taxon>Coriobacteriales</taxon>
        <taxon>Atopobiaceae</taxon>
        <taxon>Olsenella</taxon>
    </lineage>
</organism>